<keyword evidence="2" id="KW-0812">Transmembrane</keyword>
<dbReference type="OrthoDB" id="3198553at2759"/>
<keyword evidence="4" id="KW-1185">Reference proteome</keyword>
<protein>
    <submittedName>
        <fullName evidence="3">Uncharacterized protein</fullName>
    </submittedName>
</protein>
<gene>
    <name evidence="3" type="ORF">BD410DRAFT_792906</name>
</gene>
<evidence type="ECO:0000313" key="3">
    <source>
        <dbReference type="EMBL" id="TDL18735.1"/>
    </source>
</evidence>
<feature type="transmembrane region" description="Helical" evidence="2">
    <location>
        <begin position="128"/>
        <end position="150"/>
    </location>
</feature>
<evidence type="ECO:0000256" key="2">
    <source>
        <dbReference type="SAM" id="Phobius"/>
    </source>
</evidence>
<dbReference type="EMBL" id="ML170204">
    <property type="protein sequence ID" value="TDL18735.1"/>
    <property type="molecule type" value="Genomic_DNA"/>
</dbReference>
<evidence type="ECO:0000256" key="1">
    <source>
        <dbReference type="SAM" id="MobiDB-lite"/>
    </source>
</evidence>
<reference evidence="3 4" key="1">
    <citation type="submission" date="2018-06" db="EMBL/GenBank/DDBJ databases">
        <title>A transcriptomic atlas of mushroom development highlights an independent origin of complex multicellularity.</title>
        <authorList>
            <consortium name="DOE Joint Genome Institute"/>
            <person name="Krizsan K."/>
            <person name="Almasi E."/>
            <person name="Merenyi Z."/>
            <person name="Sahu N."/>
            <person name="Viragh M."/>
            <person name="Koszo T."/>
            <person name="Mondo S."/>
            <person name="Kiss B."/>
            <person name="Balint B."/>
            <person name="Kues U."/>
            <person name="Barry K."/>
            <person name="Hegedus J.C."/>
            <person name="Henrissat B."/>
            <person name="Johnson J."/>
            <person name="Lipzen A."/>
            <person name="Ohm R."/>
            <person name="Nagy I."/>
            <person name="Pangilinan J."/>
            <person name="Yan J."/>
            <person name="Xiong Y."/>
            <person name="Grigoriev I.V."/>
            <person name="Hibbett D.S."/>
            <person name="Nagy L.G."/>
        </authorList>
    </citation>
    <scope>NUCLEOTIDE SEQUENCE [LARGE SCALE GENOMIC DNA]</scope>
    <source>
        <strain evidence="3 4">SZMC22713</strain>
    </source>
</reference>
<keyword evidence="2" id="KW-1133">Transmembrane helix</keyword>
<dbReference type="AlphaFoldDB" id="A0A4Y7PUG0"/>
<dbReference type="STRING" id="50990.A0A4Y7PUG0"/>
<feature type="compositionally biased region" description="Basic and acidic residues" evidence="1">
    <location>
        <begin position="36"/>
        <end position="55"/>
    </location>
</feature>
<name>A0A4Y7PUG0_9AGAM</name>
<feature type="compositionally biased region" description="Polar residues" evidence="1">
    <location>
        <begin position="19"/>
        <end position="28"/>
    </location>
</feature>
<organism evidence="3 4">
    <name type="scientific">Rickenella mellea</name>
    <dbReference type="NCBI Taxonomy" id="50990"/>
    <lineage>
        <taxon>Eukaryota</taxon>
        <taxon>Fungi</taxon>
        <taxon>Dikarya</taxon>
        <taxon>Basidiomycota</taxon>
        <taxon>Agaricomycotina</taxon>
        <taxon>Agaricomycetes</taxon>
        <taxon>Hymenochaetales</taxon>
        <taxon>Rickenellaceae</taxon>
        <taxon>Rickenella</taxon>
    </lineage>
</organism>
<feature type="transmembrane region" description="Helical" evidence="2">
    <location>
        <begin position="189"/>
        <end position="210"/>
    </location>
</feature>
<keyword evidence="2" id="KW-0472">Membrane</keyword>
<dbReference type="VEuPathDB" id="FungiDB:BD410DRAFT_792906"/>
<feature type="transmembrane region" description="Helical" evidence="2">
    <location>
        <begin position="90"/>
        <end position="108"/>
    </location>
</feature>
<sequence>MTRPHDPVAVASIPAQPGVASSMNSIKSGSGIPDPAKAHESKLKDPKKHDPEDLPPKSNVSVPYIIVRLGTHHVGLTFDQMKEAFVKVKMGGFVVLGACLAIAHHFFYRSLAGRRSTPKEFSFLKYTIPFPWAITIGNSFAWIIQTLLTVSIGEVISQRFWHLLHEKSIKLKNMDGVYDIKSAFWHPRILFCATGLSILAAILPAMSYTIGSFASPALSVGPQPLSGICSISTVDLGGSELIVAGGSATPALIQLAIRTLESGSYLPPLPSPCGNCTYNVTYTAPALQCSHINISSSPFLNDSVTDTVLWNSSLGPDPSGVGSEPEIVSCKALNATYYANVGYITGAVVNTTVQIIPNVDGPTGEVTVQQTAFSAMIQALNVAIQGTLVDSSGNISERSLVAYSPLGNFSPQSWTINGDLGTVLSMLVQNISIGLLAKSVAADSTSSTLSSLSDGQCMVETIVYQYDHVRLLSTYGVGFLVTAICAAFGIQSQLSGNGGSMSFNSMMIATDRLNKDDLPLAVRAVKGRFEFAPADQPSVIVQMPPVNLSSDHGADNICCRARKSRLIRGRSAHGPTQRHGILAI</sequence>
<accession>A0A4Y7PUG0</accession>
<dbReference type="Proteomes" id="UP000294933">
    <property type="component" value="Unassembled WGS sequence"/>
</dbReference>
<feature type="region of interest" description="Disordered" evidence="1">
    <location>
        <begin position="1"/>
        <end position="57"/>
    </location>
</feature>
<proteinExistence type="predicted"/>
<evidence type="ECO:0000313" key="4">
    <source>
        <dbReference type="Proteomes" id="UP000294933"/>
    </source>
</evidence>